<evidence type="ECO:0000313" key="1">
    <source>
        <dbReference type="EMBL" id="KAJ3490061.1"/>
    </source>
</evidence>
<reference evidence="1" key="1">
    <citation type="submission" date="2022-07" db="EMBL/GenBank/DDBJ databases">
        <title>Genome Sequence of Lecanicillium saksenae.</title>
        <authorList>
            <person name="Buettner E."/>
        </authorList>
    </citation>
    <scope>NUCLEOTIDE SEQUENCE</scope>
    <source>
        <strain evidence="1">VT-O1</strain>
    </source>
</reference>
<name>A0ACC1QSE7_9HYPO</name>
<accession>A0ACC1QSE7</accession>
<evidence type="ECO:0000313" key="2">
    <source>
        <dbReference type="Proteomes" id="UP001148737"/>
    </source>
</evidence>
<sequence>MPKPSYRQIPPKPVRTEFSCAQVFEISFTTCPARAGEADVADTILYEKGIGCVTAMGFNANDVSPDESIFGEIAELFGQDIANTTEPGYVDDSRALEIAESKDGFIYLAKTDQKYDFSSSWGSVKKGSNIVDLDVLRRIASYQFSTKSVVAAQIRMYKPSKVPRRWHARYTSSHATPDGVHVPEGESNVTNIPPNSGLVIVKNSKLRHYAVMLKSSEVSKLFYPTFCNTTAGFRLFATQEPFNNKGQVNVKNQKTSDQTVRGLKGLGVTNTGSCRTIQLAARLELTAPTPA</sequence>
<keyword evidence="2" id="KW-1185">Reference proteome</keyword>
<comment type="caution">
    <text evidence="1">The sequence shown here is derived from an EMBL/GenBank/DDBJ whole genome shotgun (WGS) entry which is preliminary data.</text>
</comment>
<proteinExistence type="predicted"/>
<gene>
    <name evidence="1" type="ORF">NLG97_g5860</name>
</gene>
<organism evidence="1 2">
    <name type="scientific">Lecanicillium saksenae</name>
    <dbReference type="NCBI Taxonomy" id="468837"/>
    <lineage>
        <taxon>Eukaryota</taxon>
        <taxon>Fungi</taxon>
        <taxon>Dikarya</taxon>
        <taxon>Ascomycota</taxon>
        <taxon>Pezizomycotina</taxon>
        <taxon>Sordariomycetes</taxon>
        <taxon>Hypocreomycetidae</taxon>
        <taxon>Hypocreales</taxon>
        <taxon>Cordycipitaceae</taxon>
        <taxon>Lecanicillium</taxon>
    </lineage>
</organism>
<dbReference type="Proteomes" id="UP001148737">
    <property type="component" value="Unassembled WGS sequence"/>
</dbReference>
<dbReference type="EMBL" id="JANAKD010000706">
    <property type="protein sequence ID" value="KAJ3490061.1"/>
    <property type="molecule type" value="Genomic_DNA"/>
</dbReference>
<protein>
    <submittedName>
        <fullName evidence="1">Uncharacterized protein</fullName>
    </submittedName>
</protein>